<evidence type="ECO:0000313" key="1">
    <source>
        <dbReference type="EMBL" id="KDR09994.1"/>
    </source>
</evidence>
<accession>A0A067QL64</accession>
<dbReference type="InParanoid" id="A0A067QL64"/>
<keyword evidence="2" id="KW-1185">Reference proteome</keyword>
<dbReference type="EMBL" id="KK853194">
    <property type="protein sequence ID" value="KDR09994.1"/>
    <property type="molecule type" value="Genomic_DNA"/>
</dbReference>
<evidence type="ECO:0000313" key="2">
    <source>
        <dbReference type="Proteomes" id="UP000027135"/>
    </source>
</evidence>
<gene>
    <name evidence="1" type="ORF">L798_00257</name>
</gene>
<dbReference type="AlphaFoldDB" id="A0A067QL64"/>
<protein>
    <submittedName>
        <fullName evidence="1">Uncharacterized protein</fullName>
    </submittedName>
</protein>
<proteinExistence type="predicted"/>
<dbReference type="Proteomes" id="UP000027135">
    <property type="component" value="Unassembled WGS sequence"/>
</dbReference>
<reference evidence="1 2" key="1">
    <citation type="journal article" date="2014" name="Nat. Commun.">
        <title>Molecular traces of alternative social organization in a termite genome.</title>
        <authorList>
            <person name="Terrapon N."/>
            <person name="Li C."/>
            <person name="Robertson H.M."/>
            <person name="Ji L."/>
            <person name="Meng X."/>
            <person name="Booth W."/>
            <person name="Chen Z."/>
            <person name="Childers C.P."/>
            <person name="Glastad K.M."/>
            <person name="Gokhale K."/>
            <person name="Gowin J."/>
            <person name="Gronenberg W."/>
            <person name="Hermansen R.A."/>
            <person name="Hu H."/>
            <person name="Hunt B.G."/>
            <person name="Huylmans A.K."/>
            <person name="Khalil S.M."/>
            <person name="Mitchell R.D."/>
            <person name="Munoz-Torres M.C."/>
            <person name="Mustard J.A."/>
            <person name="Pan H."/>
            <person name="Reese J.T."/>
            <person name="Scharf M.E."/>
            <person name="Sun F."/>
            <person name="Vogel H."/>
            <person name="Xiao J."/>
            <person name="Yang W."/>
            <person name="Yang Z."/>
            <person name="Yang Z."/>
            <person name="Zhou J."/>
            <person name="Zhu J."/>
            <person name="Brent C.S."/>
            <person name="Elsik C.G."/>
            <person name="Goodisman M.A."/>
            <person name="Liberles D.A."/>
            <person name="Roe R.M."/>
            <person name="Vargo E.L."/>
            <person name="Vilcinskas A."/>
            <person name="Wang J."/>
            <person name="Bornberg-Bauer E."/>
            <person name="Korb J."/>
            <person name="Zhang G."/>
            <person name="Liebig J."/>
        </authorList>
    </citation>
    <scope>NUCLEOTIDE SEQUENCE [LARGE SCALE GENOMIC DNA]</scope>
    <source>
        <tissue evidence="1">Whole organism</tissue>
    </source>
</reference>
<organism evidence="1 2">
    <name type="scientific">Zootermopsis nevadensis</name>
    <name type="common">Dampwood termite</name>
    <dbReference type="NCBI Taxonomy" id="136037"/>
    <lineage>
        <taxon>Eukaryota</taxon>
        <taxon>Metazoa</taxon>
        <taxon>Ecdysozoa</taxon>
        <taxon>Arthropoda</taxon>
        <taxon>Hexapoda</taxon>
        <taxon>Insecta</taxon>
        <taxon>Pterygota</taxon>
        <taxon>Neoptera</taxon>
        <taxon>Polyneoptera</taxon>
        <taxon>Dictyoptera</taxon>
        <taxon>Blattodea</taxon>
        <taxon>Blattoidea</taxon>
        <taxon>Termitoidae</taxon>
        <taxon>Termopsidae</taxon>
        <taxon>Zootermopsis</taxon>
    </lineage>
</organism>
<name>A0A067QL64_ZOONE</name>
<sequence length="112" mass="12740">MTSQDQESIINACSKGGREGWHQAVTNRFLEQANFGALHGSLRTSHPSAIRNLIIFEYRQSSRSVNPKTLINVVLGFKMHRMLTHFLVATHKRNVYFSVCKLIDFISVSYAN</sequence>